<reference evidence="2" key="1">
    <citation type="journal article" date="2020" name="Phytopathology">
        <title>Genome Sequence Resources of Colletotrichum truncatum, C. plurivorum, C. musicola, and C. sojae: Four Species Pathogenic to Soybean (Glycine max).</title>
        <authorList>
            <person name="Rogerio F."/>
            <person name="Boufleur T.R."/>
            <person name="Ciampi-Guillardi M."/>
            <person name="Sukno S.A."/>
            <person name="Thon M.R."/>
            <person name="Massola Junior N.S."/>
            <person name="Baroncelli R."/>
        </authorList>
    </citation>
    <scope>NUCLEOTIDE SEQUENCE</scope>
    <source>
        <strain evidence="2">LFN0074</strain>
    </source>
</reference>
<dbReference type="AlphaFoldDB" id="A0A8H6K2U3"/>
<evidence type="ECO:0000256" key="1">
    <source>
        <dbReference type="SAM" id="MobiDB-lite"/>
    </source>
</evidence>
<evidence type="ECO:0000313" key="3">
    <source>
        <dbReference type="Proteomes" id="UP000639643"/>
    </source>
</evidence>
<accession>A0A8H6K2U3</accession>
<name>A0A8H6K2U3_9PEZI</name>
<dbReference type="Proteomes" id="UP000639643">
    <property type="component" value="Unassembled WGS sequence"/>
</dbReference>
<evidence type="ECO:0000313" key="2">
    <source>
        <dbReference type="EMBL" id="KAF6823844.1"/>
    </source>
</evidence>
<feature type="compositionally biased region" description="Polar residues" evidence="1">
    <location>
        <begin position="187"/>
        <end position="199"/>
    </location>
</feature>
<protein>
    <submittedName>
        <fullName evidence="2">Uncharacterized protein</fullName>
    </submittedName>
</protein>
<comment type="caution">
    <text evidence="2">The sequence shown here is derived from an EMBL/GenBank/DDBJ whole genome shotgun (WGS) entry which is preliminary data.</text>
</comment>
<proteinExistence type="predicted"/>
<keyword evidence="3" id="KW-1185">Reference proteome</keyword>
<gene>
    <name evidence="2" type="ORF">CMUS01_10514</name>
</gene>
<feature type="region of interest" description="Disordered" evidence="1">
    <location>
        <begin position="186"/>
        <end position="212"/>
    </location>
</feature>
<sequence length="256" mass="27991">MEEAKAEARFPRLDIMSAAAYRRFHDSLRCTHCAAWKNDWRMYGISNGEKGKGGGPPGVVDAVAPPPPPPPPPFCTMVAPQSFSWRVALTRTTMPAGSQTHACRASMERSRFGPRWLRTPSWDDCPPKSTPLGVLSPFLSRASTPITLGPRPAPVDAVLMTQLLPHAAHSPPYRYLDPVPYLLDSAPTESRTAPTPTVRQRSKVPRPPPSIRFQGVEKWKERGLVTVAAVGTVGYPLAASEPRYATMPSSRGRKSC</sequence>
<organism evidence="2 3">
    <name type="scientific">Colletotrichum musicola</name>
    <dbReference type="NCBI Taxonomy" id="2175873"/>
    <lineage>
        <taxon>Eukaryota</taxon>
        <taxon>Fungi</taxon>
        <taxon>Dikarya</taxon>
        <taxon>Ascomycota</taxon>
        <taxon>Pezizomycotina</taxon>
        <taxon>Sordariomycetes</taxon>
        <taxon>Hypocreomycetidae</taxon>
        <taxon>Glomerellales</taxon>
        <taxon>Glomerellaceae</taxon>
        <taxon>Colletotrichum</taxon>
        <taxon>Colletotrichum orchidearum species complex</taxon>
    </lineage>
</organism>
<dbReference type="EMBL" id="WIGM01000488">
    <property type="protein sequence ID" value="KAF6823844.1"/>
    <property type="molecule type" value="Genomic_DNA"/>
</dbReference>